<keyword evidence="2" id="KW-1185">Reference proteome</keyword>
<name>A0ACC2S114_9FUNG</name>
<dbReference type="EMBL" id="QTSX02006060">
    <property type="protein sequence ID" value="KAJ9056047.1"/>
    <property type="molecule type" value="Genomic_DNA"/>
</dbReference>
<organism evidence="1 2">
    <name type="scientific">Entomophthora muscae</name>
    <dbReference type="NCBI Taxonomy" id="34485"/>
    <lineage>
        <taxon>Eukaryota</taxon>
        <taxon>Fungi</taxon>
        <taxon>Fungi incertae sedis</taxon>
        <taxon>Zoopagomycota</taxon>
        <taxon>Entomophthoromycotina</taxon>
        <taxon>Entomophthoromycetes</taxon>
        <taxon>Entomophthorales</taxon>
        <taxon>Entomophthoraceae</taxon>
        <taxon>Entomophthora</taxon>
    </lineage>
</organism>
<reference evidence="1" key="1">
    <citation type="submission" date="2022-04" db="EMBL/GenBank/DDBJ databases">
        <title>Genome of the entomopathogenic fungus Entomophthora muscae.</title>
        <authorList>
            <person name="Elya C."/>
            <person name="Lovett B.R."/>
            <person name="Lee E."/>
            <person name="Macias A.M."/>
            <person name="Hajek A.E."/>
            <person name="De Bivort B.L."/>
            <person name="Kasson M.T."/>
            <person name="De Fine Licht H.H."/>
            <person name="Stajich J.E."/>
        </authorList>
    </citation>
    <scope>NUCLEOTIDE SEQUENCE</scope>
    <source>
        <strain evidence="1">Berkeley</strain>
    </source>
</reference>
<accession>A0ACC2S114</accession>
<evidence type="ECO:0000313" key="2">
    <source>
        <dbReference type="Proteomes" id="UP001165960"/>
    </source>
</evidence>
<sequence length="115" mass="13071">MEPAASPEFYLPEKEEVNKDLLHQFLTVNTVTRRQATRTKALPSREVIETVSILYAEQLSHPSSEVTHESDSFKKLAQILRSVQDLTILKTLKTFKLELKSALEAFLAQFKGLVL</sequence>
<dbReference type="Proteomes" id="UP001165960">
    <property type="component" value="Unassembled WGS sequence"/>
</dbReference>
<gene>
    <name evidence="1" type="ORF">DSO57_1037051</name>
</gene>
<protein>
    <submittedName>
        <fullName evidence="1">Uncharacterized protein</fullName>
    </submittedName>
</protein>
<comment type="caution">
    <text evidence="1">The sequence shown here is derived from an EMBL/GenBank/DDBJ whole genome shotgun (WGS) entry which is preliminary data.</text>
</comment>
<evidence type="ECO:0000313" key="1">
    <source>
        <dbReference type="EMBL" id="KAJ9056047.1"/>
    </source>
</evidence>
<proteinExistence type="predicted"/>